<evidence type="ECO:0000256" key="9">
    <source>
        <dbReference type="ARBA" id="ARBA00023201"/>
    </source>
</evidence>
<evidence type="ECO:0000256" key="4">
    <source>
        <dbReference type="ARBA" id="ARBA00022475"/>
    </source>
</evidence>
<feature type="transmembrane region" description="Helical" evidence="11">
    <location>
        <begin position="453"/>
        <end position="474"/>
    </location>
</feature>
<feature type="transmembrane region" description="Helical" evidence="11">
    <location>
        <begin position="44"/>
        <end position="64"/>
    </location>
</feature>
<feature type="transmembrane region" description="Helical" evidence="11">
    <location>
        <begin position="374"/>
        <end position="391"/>
    </location>
</feature>
<dbReference type="InterPro" id="IPR018212">
    <property type="entry name" value="Na/solute_symporter_CS"/>
</dbReference>
<keyword evidence="7 11" id="KW-1133">Transmembrane helix</keyword>
<feature type="transmembrane region" description="Helical" evidence="11">
    <location>
        <begin position="6"/>
        <end position="23"/>
    </location>
</feature>
<keyword evidence="3" id="KW-0813">Transport</keyword>
<comment type="caution">
    <text evidence="12">The sequence shown here is derived from an EMBL/GenBank/DDBJ whole genome shotgun (WGS) entry which is preliminary data.</text>
</comment>
<evidence type="ECO:0000256" key="1">
    <source>
        <dbReference type="ARBA" id="ARBA00004141"/>
    </source>
</evidence>
<dbReference type="GO" id="GO:0015293">
    <property type="term" value="F:symporter activity"/>
    <property type="evidence" value="ECO:0007669"/>
    <property type="project" value="UniProtKB-KW"/>
</dbReference>
<keyword evidence="9" id="KW-0406">Ion transport</keyword>
<dbReference type="CDD" id="cd10327">
    <property type="entry name" value="SLC5sbd_PanF"/>
    <property type="match status" value="1"/>
</dbReference>
<feature type="transmembrane region" description="Helical" evidence="11">
    <location>
        <begin position="76"/>
        <end position="95"/>
    </location>
</feature>
<keyword evidence="9" id="KW-0915">Sodium</keyword>
<feature type="transmembrane region" description="Helical" evidence="11">
    <location>
        <begin position="124"/>
        <end position="146"/>
    </location>
</feature>
<feature type="transmembrane region" description="Helical" evidence="11">
    <location>
        <begin position="191"/>
        <end position="215"/>
    </location>
</feature>
<dbReference type="OrthoDB" id="9789704at2"/>
<accession>A0A1Q9G6G2</accession>
<evidence type="ECO:0000256" key="8">
    <source>
        <dbReference type="ARBA" id="ARBA00023136"/>
    </source>
</evidence>
<proteinExistence type="inferred from homology"/>
<dbReference type="GO" id="GO:0005886">
    <property type="term" value="C:plasma membrane"/>
    <property type="evidence" value="ECO:0007669"/>
    <property type="project" value="TreeGrafter"/>
</dbReference>
<dbReference type="GO" id="GO:0015233">
    <property type="term" value="F:pantothenate transmembrane transporter activity"/>
    <property type="evidence" value="ECO:0007669"/>
    <property type="project" value="InterPro"/>
</dbReference>
<feature type="transmembrane region" description="Helical" evidence="11">
    <location>
        <begin position="235"/>
        <end position="254"/>
    </location>
</feature>
<evidence type="ECO:0000256" key="5">
    <source>
        <dbReference type="ARBA" id="ARBA00022692"/>
    </source>
</evidence>
<reference evidence="12 13" key="1">
    <citation type="submission" date="2016-09" db="EMBL/GenBank/DDBJ databases">
        <title>Photobacterium proteolyticum sp. nov. a protease producing bacterium isolated from ocean sediments of Laizhou Bay.</title>
        <authorList>
            <person name="Li Y."/>
        </authorList>
    </citation>
    <scope>NUCLEOTIDE SEQUENCE [LARGE SCALE GENOMIC DNA]</scope>
    <source>
        <strain evidence="12 13">13-12</strain>
    </source>
</reference>
<dbReference type="InterPro" id="IPR050277">
    <property type="entry name" value="Sodium:Solute_Symporter"/>
</dbReference>
<name>A0A1Q9G6G2_9GAMM</name>
<keyword evidence="6" id="KW-0769">Symport</keyword>
<dbReference type="InterPro" id="IPR001734">
    <property type="entry name" value="Na/solute_symporter"/>
</dbReference>
<keyword evidence="9" id="KW-0739">Sodium transport</keyword>
<dbReference type="Pfam" id="PF00474">
    <property type="entry name" value="SSF"/>
    <property type="match status" value="1"/>
</dbReference>
<evidence type="ECO:0000313" key="12">
    <source>
        <dbReference type="EMBL" id="OLQ69859.1"/>
    </source>
</evidence>
<evidence type="ECO:0000256" key="2">
    <source>
        <dbReference type="ARBA" id="ARBA00006434"/>
    </source>
</evidence>
<keyword evidence="4" id="KW-1003">Cell membrane</keyword>
<evidence type="ECO:0000256" key="3">
    <source>
        <dbReference type="ARBA" id="ARBA00022448"/>
    </source>
</evidence>
<evidence type="ECO:0000256" key="7">
    <source>
        <dbReference type="ARBA" id="ARBA00022989"/>
    </source>
</evidence>
<dbReference type="PANTHER" id="PTHR48086:SF4">
    <property type="entry name" value="SODIUM_PANTOTHENATE SYMPORTER"/>
    <property type="match status" value="1"/>
</dbReference>
<dbReference type="Gene3D" id="1.20.1730.10">
    <property type="entry name" value="Sodium/glucose cotransporter"/>
    <property type="match status" value="1"/>
</dbReference>
<dbReference type="InterPro" id="IPR011849">
    <property type="entry name" value="Na/pantothenate_symporter"/>
</dbReference>
<dbReference type="GO" id="GO:0015081">
    <property type="term" value="F:sodium ion transmembrane transporter activity"/>
    <property type="evidence" value="ECO:0007669"/>
    <property type="project" value="InterPro"/>
</dbReference>
<dbReference type="PROSITE" id="PS00456">
    <property type="entry name" value="NA_SOLUT_SYMP_1"/>
    <property type="match status" value="1"/>
</dbReference>
<dbReference type="RefSeq" id="WP_075768219.1">
    <property type="nucleotide sequence ID" value="NZ_MJIL01000100.1"/>
</dbReference>
<comment type="subcellular location">
    <subcellularLocation>
        <location evidence="1">Membrane</location>
        <topology evidence="1">Multi-pass membrane protein</topology>
    </subcellularLocation>
</comment>
<gene>
    <name evidence="12" type="ORF">BIT28_07730</name>
</gene>
<evidence type="ECO:0000256" key="10">
    <source>
        <dbReference type="RuleBase" id="RU362091"/>
    </source>
</evidence>
<protein>
    <submittedName>
        <fullName evidence="12">Sodium/panthothenate symporter</fullName>
    </submittedName>
</protein>
<keyword evidence="8 11" id="KW-0472">Membrane</keyword>
<evidence type="ECO:0000256" key="11">
    <source>
        <dbReference type="SAM" id="Phobius"/>
    </source>
</evidence>
<dbReference type="STRING" id="1903952.BIT28_07730"/>
<dbReference type="AlphaFoldDB" id="A0A1Q9G6G2"/>
<evidence type="ECO:0000256" key="6">
    <source>
        <dbReference type="ARBA" id="ARBA00022847"/>
    </source>
</evidence>
<dbReference type="Proteomes" id="UP000186905">
    <property type="component" value="Unassembled WGS sequence"/>
</dbReference>
<feature type="transmembrane region" description="Helical" evidence="11">
    <location>
        <begin position="397"/>
        <end position="422"/>
    </location>
</feature>
<dbReference type="InterPro" id="IPR038377">
    <property type="entry name" value="Na/Glc_symporter_sf"/>
</dbReference>
<dbReference type="NCBIfam" id="TIGR02119">
    <property type="entry name" value="panF"/>
    <property type="match status" value="1"/>
</dbReference>
<evidence type="ECO:0000313" key="13">
    <source>
        <dbReference type="Proteomes" id="UP000186905"/>
    </source>
</evidence>
<feature type="transmembrane region" description="Helical" evidence="11">
    <location>
        <begin position="275"/>
        <end position="299"/>
    </location>
</feature>
<dbReference type="GO" id="GO:0036376">
    <property type="term" value="P:sodium ion export across plasma membrane"/>
    <property type="evidence" value="ECO:0007669"/>
    <property type="project" value="InterPro"/>
</dbReference>
<keyword evidence="13" id="KW-1185">Reference proteome</keyword>
<dbReference type="NCBIfam" id="TIGR00813">
    <property type="entry name" value="sss"/>
    <property type="match status" value="1"/>
</dbReference>
<dbReference type="PROSITE" id="PS50283">
    <property type="entry name" value="NA_SOLUT_SYMP_3"/>
    <property type="match status" value="1"/>
</dbReference>
<dbReference type="PANTHER" id="PTHR48086">
    <property type="entry name" value="SODIUM/PROLINE SYMPORTER-RELATED"/>
    <property type="match status" value="1"/>
</dbReference>
<sequence length="486" mass="51738">MNSQLLIPLILYLAAVFGLALFTRRHHKRGKGFLNEYLVGNRSMGGFVLAMTLAATYASASSFIGGPGAAYKMGLGWVLLAMIQLPAAWLTLGVLGKKFAIEARRHNALTLNDILYARYKNRAVVIFASLALLLAFFGTMVVQFVGGARLLQTVTGLSYSHGLMLFAVTVGLYTTIGGFRAVVMTDTVQGVMMIIGTIALLVGIVHAGGSIGELVTELHHIDPELVTPFGPDNFLSQPFMLSFWVLVCFGVIGLPHAAVRCMSYKDSSSLHKGMVISTAMVAFLMLGMHLAGALGRAIVPDIATPDQIMPTLMMTVLPPVIAGIFLAGPMAAIMSTIDSQLIQASATLLKDLYLNYINPKAAEGPEAESRLPKLSLWVTGIFSALVFVAATNPPDMIIWLNLLAFGGMQAVFLWPLVLGLYWKKASATGAFASMVTGLGCYIGLSLVKPDLGGMHAIVPTLALSLVTFVLGSLAKPVSAPSPQHQL</sequence>
<feature type="transmembrane region" description="Helical" evidence="11">
    <location>
        <begin position="158"/>
        <end position="179"/>
    </location>
</feature>
<organism evidence="12 13">
    <name type="scientific">Photobacterium proteolyticum</name>
    <dbReference type="NCBI Taxonomy" id="1903952"/>
    <lineage>
        <taxon>Bacteria</taxon>
        <taxon>Pseudomonadati</taxon>
        <taxon>Pseudomonadota</taxon>
        <taxon>Gammaproteobacteria</taxon>
        <taxon>Vibrionales</taxon>
        <taxon>Vibrionaceae</taxon>
        <taxon>Photobacterium</taxon>
    </lineage>
</organism>
<dbReference type="EMBL" id="MJIL01000100">
    <property type="protein sequence ID" value="OLQ69859.1"/>
    <property type="molecule type" value="Genomic_DNA"/>
</dbReference>
<comment type="similarity">
    <text evidence="2 10">Belongs to the sodium:solute symporter (SSF) (TC 2.A.21) family.</text>
</comment>
<keyword evidence="5 11" id="KW-0812">Transmembrane</keyword>
<feature type="transmembrane region" description="Helical" evidence="11">
    <location>
        <begin position="429"/>
        <end position="447"/>
    </location>
</feature>
<feature type="transmembrane region" description="Helical" evidence="11">
    <location>
        <begin position="311"/>
        <end position="333"/>
    </location>
</feature>